<reference evidence="1 2" key="1">
    <citation type="submission" date="2024-03" db="EMBL/GenBank/DDBJ databases">
        <title>The Acrasis kona genome and developmental transcriptomes reveal deep origins of eukaryotic multicellular pathways.</title>
        <authorList>
            <person name="Sheikh S."/>
            <person name="Fu C.-J."/>
            <person name="Brown M.W."/>
            <person name="Baldauf S.L."/>
        </authorList>
    </citation>
    <scope>NUCLEOTIDE SEQUENCE [LARGE SCALE GENOMIC DNA]</scope>
    <source>
        <strain evidence="1 2">ATCC MYA-3509</strain>
    </source>
</reference>
<gene>
    <name evidence="1" type="ORF">AKO1_001249</name>
</gene>
<keyword evidence="1" id="KW-0812">Transmembrane</keyword>
<dbReference type="EMBL" id="JAOPGA020001953">
    <property type="protein sequence ID" value="KAL0492072.1"/>
    <property type="molecule type" value="Genomic_DNA"/>
</dbReference>
<dbReference type="AlphaFoldDB" id="A0AAW2ZSJ4"/>
<name>A0AAW2ZSJ4_9EUKA</name>
<keyword evidence="1" id="KW-0472">Membrane</keyword>
<evidence type="ECO:0000313" key="1">
    <source>
        <dbReference type="EMBL" id="KAL0492072.1"/>
    </source>
</evidence>
<protein>
    <submittedName>
        <fullName evidence="1">1 TM domain-containing transmembrane protein</fullName>
    </submittedName>
</protein>
<evidence type="ECO:0000313" key="2">
    <source>
        <dbReference type="Proteomes" id="UP001431209"/>
    </source>
</evidence>
<sequence>MKCSSDHKQVLGDVNVAADAKKFTLLNEGSKTVVVDKNDNKVLLIYPNFLANDLEQETENFRMFLKQYGKLPAIKTTSPRHISMGSASGQVVLGAIYERGGINCNTSSDTQNSTLTKSENVDGCNHSTATEVLYRRTQNLSRMVSAMLKAWDKDVWNSYQEVVGLARDIQTIQPLLVCEQEVFLCRCLLVNVLSKPHRDLMDYRNGYAIVVSLGVYTRSYICFPSLKLRILILPGTLIIFPSYYLEHYMMEYEGSERYTYVFFMRQEHFKT</sequence>
<dbReference type="Proteomes" id="UP001431209">
    <property type="component" value="Unassembled WGS sequence"/>
</dbReference>
<accession>A0AAW2ZSJ4</accession>
<comment type="caution">
    <text evidence="1">The sequence shown here is derived from an EMBL/GenBank/DDBJ whole genome shotgun (WGS) entry which is preliminary data.</text>
</comment>
<proteinExistence type="predicted"/>
<dbReference type="Gene3D" id="3.60.130.30">
    <property type="match status" value="1"/>
</dbReference>
<keyword evidence="2" id="KW-1185">Reference proteome</keyword>
<organism evidence="1 2">
    <name type="scientific">Acrasis kona</name>
    <dbReference type="NCBI Taxonomy" id="1008807"/>
    <lineage>
        <taxon>Eukaryota</taxon>
        <taxon>Discoba</taxon>
        <taxon>Heterolobosea</taxon>
        <taxon>Tetramitia</taxon>
        <taxon>Eutetramitia</taxon>
        <taxon>Acrasidae</taxon>
        <taxon>Acrasis</taxon>
    </lineage>
</organism>